<dbReference type="EMBL" id="UHJL01000005">
    <property type="protein sequence ID" value="SUQ25885.1"/>
    <property type="molecule type" value="Genomic_DNA"/>
</dbReference>
<proteinExistence type="predicted"/>
<dbReference type="Pfam" id="PF07661">
    <property type="entry name" value="MORN_2"/>
    <property type="match status" value="3"/>
</dbReference>
<feature type="chain" id="PRO_5017036976" evidence="1">
    <location>
        <begin position="30"/>
        <end position="212"/>
    </location>
</feature>
<evidence type="ECO:0000256" key="1">
    <source>
        <dbReference type="SAM" id="SignalP"/>
    </source>
</evidence>
<accession>A0A380S7Y9</accession>
<dbReference type="InterPro" id="IPR011652">
    <property type="entry name" value="MORN_2"/>
</dbReference>
<protein>
    <submittedName>
        <fullName evidence="2">Antitoxin component YwqK of the YwqJK toxin-antitoxin module</fullName>
    </submittedName>
</protein>
<dbReference type="Gene3D" id="2.20.110.10">
    <property type="entry name" value="Histone H3 K4-specific methyltransferase SET7/9 N-terminal domain"/>
    <property type="match status" value="2"/>
</dbReference>
<gene>
    <name evidence="2" type="ORF">SAMN05661053_2687</name>
</gene>
<organism evidence="2 3">
    <name type="scientific">Fibrobacter succinogenes</name>
    <name type="common">Bacteroides succinogenes</name>
    <dbReference type="NCBI Taxonomy" id="833"/>
    <lineage>
        <taxon>Bacteria</taxon>
        <taxon>Pseudomonadati</taxon>
        <taxon>Fibrobacterota</taxon>
        <taxon>Fibrobacteria</taxon>
        <taxon>Fibrobacterales</taxon>
        <taxon>Fibrobacteraceae</taxon>
        <taxon>Fibrobacter</taxon>
    </lineage>
</organism>
<feature type="signal peptide" evidence="1">
    <location>
        <begin position="1"/>
        <end position="29"/>
    </location>
</feature>
<keyword evidence="1" id="KW-0732">Signal</keyword>
<evidence type="ECO:0000313" key="2">
    <source>
        <dbReference type="EMBL" id="SUQ25885.1"/>
    </source>
</evidence>
<sequence>MLHYNAMEKRFFTIFAAFVMFGTAITASAAPKSAAMALDTVRTTYDDGRISRIYTVKKGTDVREGVALSYHPNGKLAVEAPYRDGKLDGVLRSYDENGKLRETVGYLDGEEEGFSIVYFENGRRKSRETYRRGVLNGVSETWDENGKLRRQIPYENGQVHGVYKSFDEMGVIEEDMNFVRGIRNGTYHRYAFGKVVFEAEFKDNRCVKNCNF</sequence>
<reference evidence="2 3" key="1">
    <citation type="submission" date="2017-08" db="EMBL/GenBank/DDBJ databases">
        <authorList>
            <person name="de Groot N.N."/>
        </authorList>
    </citation>
    <scope>NUCLEOTIDE SEQUENCE [LARGE SCALE GENOMIC DNA]</scope>
    <source>
        <strain evidence="2 3">HM2</strain>
    </source>
</reference>
<dbReference type="SUPFAM" id="SSF82185">
    <property type="entry name" value="Histone H3 K4-specific methyltransferase SET7/9 N-terminal domain"/>
    <property type="match status" value="2"/>
</dbReference>
<evidence type="ECO:0000313" key="3">
    <source>
        <dbReference type="Proteomes" id="UP000255423"/>
    </source>
</evidence>
<dbReference type="AlphaFoldDB" id="A0A380S7Y9"/>
<dbReference type="Proteomes" id="UP000255423">
    <property type="component" value="Unassembled WGS sequence"/>
</dbReference>
<name>A0A380S7Y9_FIBSU</name>